<dbReference type="PANTHER" id="PTHR43265">
    <property type="entry name" value="ESTERASE ESTD"/>
    <property type="match status" value="1"/>
</dbReference>
<comment type="caution">
    <text evidence="2">The sequence shown here is derived from an EMBL/GenBank/DDBJ whole genome shotgun (WGS) entry which is preliminary data.</text>
</comment>
<dbReference type="InterPro" id="IPR053145">
    <property type="entry name" value="AB_hydrolase_Est10"/>
</dbReference>
<organism evidence="2 3">
    <name type="scientific">Methylobacterium longum</name>
    <dbReference type="NCBI Taxonomy" id="767694"/>
    <lineage>
        <taxon>Bacteria</taxon>
        <taxon>Pseudomonadati</taxon>
        <taxon>Pseudomonadota</taxon>
        <taxon>Alphaproteobacteria</taxon>
        <taxon>Hyphomicrobiales</taxon>
        <taxon>Methylobacteriaceae</taxon>
        <taxon>Methylobacterium</taxon>
    </lineage>
</organism>
<dbReference type="Proteomes" id="UP001244297">
    <property type="component" value="Unassembled WGS sequence"/>
</dbReference>
<dbReference type="PANTHER" id="PTHR43265:SF1">
    <property type="entry name" value="ESTERASE ESTD"/>
    <property type="match status" value="1"/>
</dbReference>
<evidence type="ECO:0000313" key="2">
    <source>
        <dbReference type="EMBL" id="MDN3569013.1"/>
    </source>
</evidence>
<accession>A0ABT8AH43</accession>
<dbReference type="EMBL" id="JAUFPT010000001">
    <property type="protein sequence ID" value="MDN3569013.1"/>
    <property type="molecule type" value="Genomic_DNA"/>
</dbReference>
<dbReference type="InterPro" id="IPR029058">
    <property type="entry name" value="AB_hydrolase_fold"/>
</dbReference>
<proteinExistence type="predicted"/>
<sequence>MHRWWRDLSEGIAAAGCAVARFDYPGEGDSEDTPVRLASACDAIRGAVRVLRDEAKAEEIVLVGLRFGATLAALVAAEGGVDRLVLLAPFTRGRAYLREMEMQARLVDIEPDGTPLVKRPGLLSVGGFSVNADLKEDVAQIDLCRAARPPAPRILLLGPDLAHLAAKFTQQGSRAEAGEFPRLGCLLTDAHQSSMPEATRTRILDFVSEDAAERPGRSLCPPAADTTMTGAGWSEAPLRFGNGLFGIRCQPPAVLPRTPAVLFVNLGAFVHSGHGRHTTTLARTLARFGVTSLRMDLRGVGDSADRPDGESPLYKLDAVGDLRAAIDVLTEDTARPVIVVGACNGAYLAFHAICQDPRITAAVLINLYCFDWELTHGGESYGAKPARHISAYAAMLLKWGTWRRLLTGAAPVGKIVRSLARRSTARLIDKFVKPAGSNERSRSISARIADVRRRGARLVVIYSAGDLGLVDLRTQLGSLDEAAAILGEPVRVIADADHAFSAEPAQAALLHELRNLTAPRLAEYQTSEQSNPSSAGRISIALQGPLRTA</sequence>
<dbReference type="RefSeq" id="WP_238286320.1">
    <property type="nucleotide sequence ID" value="NZ_BPQS01000006.1"/>
</dbReference>
<feature type="domain" description="Serine aminopeptidase S33" evidence="1">
    <location>
        <begin position="274"/>
        <end position="366"/>
    </location>
</feature>
<evidence type="ECO:0000313" key="3">
    <source>
        <dbReference type="Proteomes" id="UP001244297"/>
    </source>
</evidence>
<dbReference type="Pfam" id="PF12146">
    <property type="entry name" value="Hydrolase_4"/>
    <property type="match status" value="1"/>
</dbReference>
<keyword evidence="3" id="KW-1185">Reference proteome</keyword>
<reference evidence="3" key="1">
    <citation type="journal article" date="2019" name="Int. J. Syst. Evol. Microbiol.">
        <title>The Global Catalogue of Microorganisms (GCM) 10K type strain sequencing project: providing services to taxonomists for standard genome sequencing and annotation.</title>
        <authorList>
            <consortium name="The Broad Institute Genomics Platform"/>
            <consortium name="The Broad Institute Genome Sequencing Center for Infectious Disease"/>
            <person name="Wu L."/>
            <person name="Ma J."/>
        </authorList>
    </citation>
    <scope>NUCLEOTIDE SEQUENCE [LARGE SCALE GENOMIC DNA]</scope>
    <source>
        <strain evidence="3">CECT 7806</strain>
    </source>
</reference>
<evidence type="ECO:0000259" key="1">
    <source>
        <dbReference type="Pfam" id="PF12146"/>
    </source>
</evidence>
<dbReference type="SUPFAM" id="SSF53474">
    <property type="entry name" value="alpha/beta-Hydrolases"/>
    <property type="match status" value="2"/>
</dbReference>
<gene>
    <name evidence="2" type="ORF">QWZ18_00060</name>
</gene>
<protein>
    <submittedName>
        <fullName evidence="2">Alpha/beta fold hydrolase</fullName>
    </submittedName>
</protein>
<name>A0ABT8AH43_9HYPH</name>
<dbReference type="GO" id="GO:0016787">
    <property type="term" value="F:hydrolase activity"/>
    <property type="evidence" value="ECO:0007669"/>
    <property type="project" value="UniProtKB-KW"/>
</dbReference>
<dbReference type="Gene3D" id="3.40.50.1820">
    <property type="entry name" value="alpha/beta hydrolase"/>
    <property type="match status" value="2"/>
</dbReference>
<dbReference type="InterPro" id="IPR022742">
    <property type="entry name" value="Hydrolase_4"/>
</dbReference>
<keyword evidence="2" id="KW-0378">Hydrolase</keyword>